<evidence type="ECO:0000256" key="2">
    <source>
        <dbReference type="SAM" id="SignalP"/>
    </source>
</evidence>
<dbReference type="AlphaFoldDB" id="A0A916QEB0"/>
<dbReference type="SUPFAM" id="SSF53850">
    <property type="entry name" value="Periplasmic binding protein-like II"/>
    <property type="match status" value="1"/>
</dbReference>
<dbReference type="PANTHER" id="PTHR43649">
    <property type="entry name" value="ARABINOSE-BINDING PROTEIN-RELATED"/>
    <property type="match status" value="1"/>
</dbReference>
<organism evidence="3 4">
    <name type="scientific">Insulibacter thermoxylanivorax</name>
    <dbReference type="NCBI Taxonomy" id="2749268"/>
    <lineage>
        <taxon>Bacteria</taxon>
        <taxon>Bacillati</taxon>
        <taxon>Bacillota</taxon>
        <taxon>Bacilli</taxon>
        <taxon>Bacillales</taxon>
        <taxon>Paenibacillaceae</taxon>
        <taxon>Insulibacter</taxon>
    </lineage>
</organism>
<reference evidence="3" key="1">
    <citation type="submission" date="2020-08" db="EMBL/GenBank/DDBJ databases">
        <authorList>
            <person name="Uke A."/>
            <person name="Chhe C."/>
            <person name="Baramee S."/>
            <person name="Kosugi A."/>
        </authorList>
    </citation>
    <scope>NUCLEOTIDE SEQUENCE</scope>
    <source>
        <strain evidence="3">DA-C8</strain>
    </source>
</reference>
<evidence type="ECO:0000256" key="1">
    <source>
        <dbReference type="SAM" id="MobiDB-lite"/>
    </source>
</evidence>
<dbReference type="PROSITE" id="PS51257">
    <property type="entry name" value="PROKAR_LIPOPROTEIN"/>
    <property type="match status" value="1"/>
</dbReference>
<dbReference type="Gene3D" id="3.40.190.10">
    <property type="entry name" value="Periplasmic binding protein-like II"/>
    <property type="match status" value="2"/>
</dbReference>
<feature type="region of interest" description="Disordered" evidence="1">
    <location>
        <begin position="30"/>
        <end position="61"/>
    </location>
</feature>
<feature type="chain" id="PRO_5039029921" description="Aldouronate transport system substrate-binding protein" evidence="2">
    <location>
        <begin position="24"/>
        <end position="572"/>
    </location>
</feature>
<dbReference type="InterPro" id="IPR050490">
    <property type="entry name" value="Bact_solute-bd_prot1"/>
</dbReference>
<gene>
    <name evidence="3" type="ORF">PRECH8_13200</name>
</gene>
<protein>
    <recommendedName>
        <fullName evidence="5">Aldouronate transport system substrate-binding protein</fullName>
    </recommendedName>
</protein>
<evidence type="ECO:0008006" key="5">
    <source>
        <dbReference type="Google" id="ProtNLM"/>
    </source>
</evidence>
<accession>A0A916QEB0</accession>
<proteinExistence type="predicted"/>
<dbReference type="Proteomes" id="UP000654993">
    <property type="component" value="Unassembled WGS sequence"/>
</dbReference>
<keyword evidence="2" id="KW-0732">Signal</keyword>
<dbReference type="RefSeq" id="WP_200966278.1">
    <property type="nucleotide sequence ID" value="NZ_BMAQ01000009.1"/>
</dbReference>
<evidence type="ECO:0000313" key="4">
    <source>
        <dbReference type="Proteomes" id="UP000654993"/>
    </source>
</evidence>
<sequence>MKASLRRAWLMLLAVMMIVSLLAACSGNSNQSADSSNSRTPPQSEQTSSTDENPYRDKYDPPVTITTVWGVDPALTFKYGETIENNVATRWALETLGIEIKTLWSVTDTNGAFATKLRLALTNRQEMPDVVTLGAGETQLVHDLIESGLYREVGSLFDKYANDTWKRAMELDPNVWLPYMKDGQRMGIPVLDYAYNHDYLLWIRQDWLDALGMEAPETLEELEAVMEAFKYNNPQGLSPDEVIPLSIGFKNTMNTWMGDPSWVFGMFGSLPEQWNEAEDGSLAYGSIHPGMKQGLAKLKEWLDKGYIPFEAALWDENKTAEPAVAGTAGIIPGPYWMSGWPLLDTEKNVEGAVWKPHKIPMGPDGTAMRHGTHYINGVTLLHKDFEHPEAFFTYQNYLFEHLADPPEGGIYQYGIFEGYDYAFDEEGNLLTGDDIPGGAVTAPLRYFLVRDGARVPDAQMKALLKLASGKEPTTFREKEVAMHYGPETPNAAVVLLEQEEISKKDMFIGAPTETMKTKWDYLQKIERETFNAIIYGDKPLDAFDQFVQDWLAGGGEQITKEVNEWYRNTLGK</sequence>
<reference evidence="3" key="2">
    <citation type="journal article" date="2021" name="Data Brief">
        <title>Draft genome sequence data of the facultative, thermophilic, xylanolytic bacterium Paenibacillus sp. strain DA-C8.</title>
        <authorList>
            <person name="Chhe C."/>
            <person name="Uke A."/>
            <person name="Baramee S."/>
            <person name="Ungkulpasvich U."/>
            <person name="Tachaapaikoon C."/>
            <person name="Pason P."/>
            <person name="Waeonukul R."/>
            <person name="Ratanakhanokchai K."/>
            <person name="Kosugi A."/>
        </authorList>
    </citation>
    <scope>NUCLEOTIDE SEQUENCE</scope>
    <source>
        <strain evidence="3">DA-C8</strain>
    </source>
</reference>
<dbReference type="PANTHER" id="PTHR43649:SF12">
    <property type="entry name" value="DIACETYLCHITOBIOSE BINDING PROTEIN DASA"/>
    <property type="match status" value="1"/>
</dbReference>
<dbReference type="EMBL" id="BMAQ01000009">
    <property type="protein sequence ID" value="GFR38024.1"/>
    <property type="molecule type" value="Genomic_DNA"/>
</dbReference>
<feature type="signal peptide" evidence="2">
    <location>
        <begin position="1"/>
        <end position="23"/>
    </location>
</feature>
<evidence type="ECO:0000313" key="3">
    <source>
        <dbReference type="EMBL" id="GFR38024.1"/>
    </source>
</evidence>
<feature type="compositionally biased region" description="Polar residues" evidence="1">
    <location>
        <begin position="30"/>
        <end position="52"/>
    </location>
</feature>
<keyword evidence="4" id="KW-1185">Reference proteome</keyword>
<comment type="caution">
    <text evidence="3">The sequence shown here is derived from an EMBL/GenBank/DDBJ whole genome shotgun (WGS) entry which is preliminary data.</text>
</comment>
<name>A0A916QEB0_9BACL</name>